<dbReference type="PANTHER" id="PTHR43130">
    <property type="entry name" value="ARAC-FAMILY TRANSCRIPTIONAL REGULATOR"/>
    <property type="match status" value="1"/>
</dbReference>
<gene>
    <name evidence="5" type="ORF">LZC95_29060</name>
</gene>
<keyword evidence="2" id="KW-0238">DNA-binding</keyword>
<dbReference type="SMART" id="SM00342">
    <property type="entry name" value="HTH_ARAC"/>
    <property type="match status" value="1"/>
</dbReference>
<dbReference type="SUPFAM" id="SSF52317">
    <property type="entry name" value="Class I glutamine amidotransferase-like"/>
    <property type="match status" value="1"/>
</dbReference>
<feature type="domain" description="HTH araC/xylS-type" evidence="4">
    <location>
        <begin position="215"/>
        <end position="313"/>
    </location>
</feature>
<proteinExistence type="predicted"/>
<reference evidence="5 6" key="1">
    <citation type="submission" date="2021-12" db="EMBL/GenBank/DDBJ databases">
        <title>Discovery of the Pendulisporaceae a myxobacterial family with distinct sporulation behavior and unique specialized metabolism.</title>
        <authorList>
            <person name="Garcia R."/>
            <person name="Popoff A."/>
            <person name="Bader C.D."/>
            <person name="Loehr J."/>
            <person name="Walesch S."/>
            <person name="Walt C."/>
            <person name="Boldt J."/>
            <person name="Bunk B."/>
            <person name="Haeckl F.J.F.P.J."/>
            <person name="Gunesch A.P."/>
            <person name="Birkelbach J."/>
            <person name="Nuebel U."/>
            <person name="Pietschmann T."/>
            <person name="Bach T."/>
            <person name="Mueller R."/>
        </authorList>
    </citation>
    <scope>NUCLEOTIDE SEQUENCE [LARGE SCALE GENOMIC DNA]</scope>
    <source>
        <strain evidence="5 6">MSr12523</strain>
    </source>
</reference>
<sequence>MPRTVAVVAFDRISPFHLSVPCIVFEEEEPGALAKHYRLRVCAAERGPLRATPGFELRMDRGLPSLSQADIVIVPSWRNLEERPPETLLSALRRAHARGAILVGLCYGAFVLADAGLLDGRTATTHWKAAPTFARRFPAVRLQSDVLYVDEGDVLTSAGAAAGIDCCLHLVRKQCGAEIANHVARRLVVAPHRQGGQAQYIEHPSTEVPRGHHFTELLDWARAHLHEPLDVDALAARVAMSRRSFTRHFRKVTGTSVTKWLLEQRLFLAQRLLETTDHSIERIAEAAGFGGAVSLRQHFGAAYATTPSAWRREFRGPS</sequence>
<keyword evidence="3" id="KW-0804">Transcription</keyword>
<dbReference type="PANTHER" id="PTHR43130:SF3">
    <property type="entry name" value="HTH-TYPE TRANSCRIPTIONAL REGULATOR RV1931C"/>
    <property type="match status" value="1"/>
</dbReference>
<dbReference type="InterPro" id="IPR009057">
    <property type="entry name" value="Homeodomain-like_sf"/>
</dbReference>
<dbReference type="PROSITE" id="PS01124">
    <property type="entry name" value="HTH_ARAC_FAMILY_2"/>
    <property type="match status" value="1"/>
</dbReference>
<dbReference type="CDD" id="cd03137">
    <property type="entry name" value="GATase1_AraC_1"/>
    <property type="match status" value="1"/>
</dbReference>
<evidence type="ECO:0000313" key="5">
    <source>
        <dbReference type="EMBL" id="WXA90494.1"/>
    </source>
</evidence>
<organism evidence="5 6">
    <name type="scientific">Pendulispora brunnea</name>
    <dbReference type="NCBI Taxonomy" id="2905690"/>
    <lineage>
        <taxon>Bacteria</taxon>
        <taxon>Pseudomonadati</taxon>
        <taxon>Myxococcota</taxon>
        <taxon>Myxococcia</taxon>
        <taxon>Myxococcales</taxon>
        <taxon>Sorangiineae</taxon>
        <taxon>Pendulisporaceae</taxon>
        <taxon>Pendulispora</taxon>
    </lineage>
</organism>
<protein>
    <submittedName>
        <fullName evidence="5">Helix-turn-helix domain-containing protein</fullName>
    </submittedName>
</protein>
<evidence type="ECO:0000256" key="2">
    <source>
        <dbReference type="ARBA" id="ARBA00023125"/>
    </source>
</evidence>
<keyword evidence="1" id="KW-0805">Transcription regulation</keyword>
<dbReference type="Pfam" id="PF01965">
    <property type="entry name" value="DJ-1_PfpI"/>
    <property type="match status" value="1"/>
</dbReference>
<dbReference type="SUPFAM" id="SSF46689">
    <property type="entry name" value="Homeodomain-like"/>
    <property type="match status" value="2"/>
</dbReference>
<dbReference type="PROSITE" id="PS00041">
    <property type="entry name" value="HTH_ARAC_FAMILY_1"/>
    <property type="match status" value="1"/>
</dbReference>
<dbReference type="Gene3D" id="1.10.10.60">
    <property type="entry name" value="Homeodomain-like"/>
    <property type="match status" value="1"/>
</dbReference>
<dbReference type="Proteomes" id="UP001379533">
    <property type="component" value="Chromosome"/>
</dbReference>
<dbReference type="InterPro" id="IPR018062">
    <property type="entry name" value="HTH_AraC-typ_CS"/>
</dbReference>
<name>A0ABZ2JVL1_9BACT</name>
<evidence type="ECO:0000256" key="1">
    <source>
        <dbReference type="ARBA" id="ARBA00023015"/>
    </source>
</evidence>
<evidence type="ECO:0000256" key="3">
    <source>
        <dbReference type="ARBA" id="ARBA00023163"/>
    </source>
</evidence>
<dbReference type="Pfam" id="PF12833">
    <property type="entry name" value="HTH_18"/>
    <property type="match status" value="1"/>
</dbReference>
<dbReference type="InterPro" id="IPR052158">
    <property type="entry name" value="INH-QAR"/>
</dbReference>
<accession>A0ABZ2JVL1</accession>
<dbReference type="InterPro" id="IPR018060">
    <property type="entry name" value="HTH_AraC"/>
</dbReference>
<evidence type="ECO:0000313" key="6">
    <source>
        <dbReference type="Proteomes" id="UP001379533"/>
    </source>
</evidence>
<dbReference type="RefSeq" id="WP_394841107.1">
    <property type="nucleotide sequence ID" value="NZ_CP089982.1"/>
</dbReference>
<keyword evidence="6" id="KW-1185">Reference proteome</keyword>
<dbReference type="Gene3D" id="3.40.50.880">
    <property type="match status" value="1"/>
</dbReference>
<dbReference type="InterPro" id="IPR029062">
    <property type="entry name" value="Class_I_gatase-like"/>
</dbReference>
<evidence type="ECO:0000259" key="4">
    <source>
        <dbReference type="PROSITE" id="PS01124"/>
    </source>
</evidence>
<dbReference type="InterPro" id="IPR002818">
    <property type="entry name" value="DJ-1/PfpI"/>
</dbReference>
<dbReference type="EMBL" id="CP089982">
    <property type="protein sequence ID" value="WXA90494.1"/>
    <property type="molecule type" value="Genomic_DNA"/>
</dbReference>